<proteinExistence type="predicted"/>
<reference evidence="2" key="1">
    <citation type="journal article" date="2014" name="Nat. Genet.">
        <title>The genome of the stress-tolerant wild tomato species Solanum pennellii.</title>
        <authorList>
            <person name="Bolger A."/>
            <person name="Scossa F."/>
            <person name="Bolger M.E."/>
            <person name="Lanz C."/>
            <person name="Maumus F."/>
            <person name="Tohge T."/>
            <person name="Quesneville H."/>
            <person name="Alseekh S."/>
            <person name="Sorensen I."/>
            <person name="Lichtenstein G."/>
            <person name="Fich E.A."/>
            <person name="Conte M."/>
            <person name="Keller H."/>
            <person name="Schneeberger K."/>
            <person name="Schwacke R."/>
            <person name="Ofner I."/>
            <person name="Vrebalov J."/>
            <person name="Xu Y."/>
            <person name="Osorio S."/>
            <person name="Aflitos S.A."/>
            <person name="Schijlen E."/>
            <person name="Jimenez-Gomez J.M."/>
            <person name="Ryngajllo M."/>
            <person name="Kimura S."/>
            <person name="Kumar R."/>
            <person name="Koenig D."/>
            <person name="Headland L.R."/>
            <person name="Maloof J.N."/>
            <person name="Sinha N."/>
            <person name="van Ham R.C."/>
            <person name="Lankhorst R.K."/>
            <person name="Mao L."/>
            <person name="Vogel A."/>
            <person name="Arsova B."/>
            <person name="Panstruga R."/>
            <person name="Fei Z."/>
            <person name="Rose J.K."/>
            <person name="Zamir D."/>
            <person name="Carrari F."/>
            <person name="Giovannoni J.J."/>
            <person name="Weigel D."/>
            <person name="Usadel B."/>
            <person name="Fernie A.R."/>
        </authorList>
    </citation>
    <scope>NUCLEOTIDE SEQUENCE [LARGE SCALE GENOMIC DNA]</scope>
    <source>
        <strain evidence="2">cv. LA0716</strain>
    </source>
</reference>
<accession>A0ABM1GBS8</accession>
<keyword evidence="2" id="KW-1185">Reference proteome</keyword>
<organism evidence="2 3">
    <name type="scientific">Solanum pennellii</name>
    <name type="common">Tomato</name>
    <name type="synonym">Lycopersicon pennellii</name>
    <dbReference type="NCBI Taxonomy" id="28526"/>
    <lineage>
        <taxon>Eukaryota</taxon>
        <taxon>Viridiplantae</taxon>
        <taxon>Streptophyta</taxon>
        <taxon>Embryophyta</taxon>
        <taxon>Tracheophyta</taxon>
        <taxon>Spermatophyta</taxon>
        <taxon>Magnoliopsida</taxon>
        <taxon>eudicotyledons</taxon>
        <taxon>Gunneridae</taxon>
        <taxon>Pentapetalae</taxon>
        <taxon>asterids</taxon>
        <taxon>lamiids</taxon>
        <taxon>Solanales</taxon>
        <taxon>Solanaceae</taxon>
        <taxon>Solanoideae</taxon>
        <taxon>Solaneae</taxon>
        <taxon>Solanum</taxon>
        <taxon>Solanum subgen. Lycopersicon</taxon>
    </lineage>
</organism>
<feature type="compositionally biased region" description="Basic and acidic residues" evidence="1">
    <location>
        <begin position="179"/>
        <end position="190"/>
    </location>
</feature>
<dbReference type="PANTHER" id="PTHR33325:SF5">
    <property type="entry name" value="TRANSCRIPTION FACTOR INTERACTOR AND REGULATOR CCHC(ZN) FAMILY"/>
    <property type="match status" value="1"/>
</dbReference>
<protein>
    <submittedName>
        <fullName evidence="3">Uncharacterized protein LOC107013430</fullName>
    </submittedName>
</protein>
<evidence type="ECO:0000256" key="1">
    <source>
        <dbReference type="SAM" id="MobiDB-lite"/>
    </source>
</evidence>
<feature type="region of interest" description="Disordered" evidence="1">
    <location>
        <begin position="153"/>
        <end position="190"/>
    </location>
</feature>
<dbReference type="Proteomes" id="UP000694930">
    <property type="component" value="Chromosome 3"/>
</dbReference>
<dbReference type="GeneID" id="107013430"/>
<dbReference type="PANTHER" id="PTHR33325">
    <property type="entry name" value="ZINC FINGER, CCHC-TYPE-RELATED"/>
    <property type="match status" value="1"/>
</dbReference>
<gene>
    <name evidence="3" type="primary">LOC107013430</name>
</gene>
<dbReference type="RefSeq" id="XP_015068828.1">
    <property type="nucleotide sequence ID" value="XM_015213342.1"/>
</dbReference>
<feature type="compositionally biased region" description="Basic and acidic residues" evidence="1">
    <location>
        <begin position="154"/>
        <end position="171"/>
    </location>
</feature>
<name>A0ABM1GBS8_SOLPN</name>
<reference evidence="3" key="2">
    <citation type="submission" date="2025-08" db="UniProtKB">
        <authorList>
            <consortium name="RefSeq"/>
        </authorList>
    </citation>
    <scope>IDENTIFICATION</scope>
</reference>
<evidence type="ECO:0000313" key="3">
    <source>
        <dbReference type="RefSeq" id="XP_015068828.1"/>
    </source>
</evidence>
<evidence type="ECO:0000313" key="2">
    <source>
        <dbReference type="Proteomes" id="UP000694930"/>
    </source>
</evidence>
<sequence length="190" mass="21927">MSNISKLEFFALNISGKGYSSWILDAEIHLDTMGLVETIKDNNQASSKERAKAMIFLRHHLDEGLKMQYLTVKDPLVLENVTEHDKLEKTYSTFSASSMLLQQQYRGMDFKKYSKLLSHLLIAERHNDLLIKNHESRPVGSMSLPEVNQANYYQRERGHGSYRGRGTDHGRDRGRKMNYNHDGRLAPKND</sequence>